<gene>
    <name evidence="7" type="ORF">K452DRAFT_346780</name>
</gene>
<dbReference type="InterPro" id="IPR045863">
    <property type="entry name" value="CorA_TM1_TM2"/>
</dbReference>
<feature type="transmembrane region" description="Helical" evidence="6">
    <location>
        <begin position="1491"/>
        <end position="1522"/>
    </location>
</feature>
<organism evidence="7 8">
    <name type="scientific">Aplosporella prunicola CBS 121167</name>
    <dbReference type="NCBI Taxonomy" id="1176127"/>
    <lineage>
        <taxon>Eukaryota</taxon>
        <taxon>Fungi</taxon>
        <taxon>Dikarya</taxon>
        <taxon>Ascomycota</taxon>
        <taxon>Pezizomycotina</taxon>
        <taxon>Dothideomycetes</taxon>
        <taxon>Dothideomycetes incertae sedis</taxon>
        <taxon>Botryosphaeriales</taxon>
        <taxon>Aplosporellaceae</taxon>
        <taxon>Aplosporella</taxon>
    </lineage>
</organism>
<sequence>MLSDDELPDIEWQNAPEESDSSFKASISYVQSRFDHKPIPEEWITQIPRSFQKNSKNRKSYISFGSKGTTASVNAYGHIMQISRYLGYGRSGFFSADIEGTKMPYLVDARKRDLMDHVKDPSKGFRLDLSGVFAGLEDCERCTPSVAFLHDCWPLFKTQQGHEHQANQDRKAYQLHHQIQTTNKPHFTKLYIQYFCHHGTIFQRYNLEFDEAANSEPQLDKLRIDTRICIRNLDFVQETKFNHDSVSNPDFKPGPNNRSLIIYRRISRSVAQDMGIDETDYSSDAGPKSVALIITPFAKGNAQRVKESGDDWYIELDEDARKEIKALRKLDITLAYRLQLLERDQKWRNSFISGEDMGSMREEILETLPSTFKKILFSRNEQLDFTTRRNLEHILSVCSVPVLEAPTFGHAVQVNASLAVALTCGDISGHRIASRASFSAFIFLHSMLEYLSNHSNQSLRSYLMDTTKCGCLDHQERCIECIHVQGHLNTLCGRIRNTLKGHVKWIYSKAKSHEGSFCPHYWPTGECITQWGYLPPLSLVDTPMQLLKVFWYYSNIFRDYSEDYKDIQVHLQEGLRPKIRPWISRLDKTNARGTYAFSVNPKELSEKFKLIDHVLICLAIKCVEFLGLENEMDLTSDLSCGEDLGSPSIFNTYCFEEVKRNILQRFTVQGPITKRWIIVTRRTLNESRFLFHSKDTILFHIMNLYFEESEKEPHKGEKKAHKGEKKDLKVVHFFQEEAKVSQKQRKGSQAVGKALKYVDSRWKRTVEAQAYHDEYQNLDWEKPLWYALTFILGCQGVRTNKLPIERTMELTAGALLSGCSINGLFAGLLDEDEEPIPFQNEMYQDNFWNAAFETPYVLWTYGREFFDNQWAKEHGHCNRSSTGFDNPDGVKGTLLASNTGESAIPLKAMERIGQIITKSEPFVNFSTLVDPSSLVEVMDDWLQNSPAALRFGLRPSFTRPLNVERKGLGKILDRGLQSYDRSELQKSDTSWRGIVIDIPKKTKEKRKKQCTSNSEKSCHPGLGSQPVNNGKILESLGIRRTVQFAKKRIVWLPHGDEVTALLCYYASPDAERENISHFFKRHAKHEKYFFDGATAILNQWETEIHLSFFKLAKEEDAPKILQRIESGISTLSFLRLGEGKDNSSDLGEKALFLRATMSFRFVGDFFDRFWTCHFLDHGQGEPRSLLSRLSEFQHTALEDPKKKAWQQRKVFELLLLYEMLDEMHSNTEYIFDWVSKQVLKPPKLEDFTSKIGNGLKTVRIPQDELVLEASRPLNSLAEAIRGGYQLLKQGTSDNYYSIIGNWRLYGQILQALEDDLSENIERISQWNRRDDDRKLEKPRWTTKDEKKYRAAISKMTVLNDRRIREITRLRASIKAFRESLPERLDSIRSDISFRGSENTNLFTYVTVVFLPLGFATGIFSMNNAPSGHVLAGMIVLALVALVITVFALANAKTTGKTLVLPVFSAFRCIKDLFMNQLGLIIPMVKSDFHPLFSIILFTVRLLFSITTFILKVTFYVLYRFVLFPVRDGYRRKMGGHKYWLQDLVQEGLENVRKTMSTMLKFDPVEKAENHHRQQVERTPTANSPLEFSTNEKEADGMRGLFRRRRSGKGLTDVERGRIPSVTLSTERRRSI</sequence>
<dbReference type="Gene3D" id="1.20.58.340">
    <property type="entry name" value="Magnesium transport protein CorA, transmembrane region"/>
    <property type="match status" value="1"/>
</dbReference>
<keyword evidence="3 6" id="KW-1133">Transmembrane helix</keyword>
<evidence type="ECO:0000256" key="3">
    <source>
        <dbReference type="ARBA" id="ARBA00022989"/>
    </source>
</evidence>
<dbReference type="EMBL" id="ML995560">
    <property type="protein sequence ID" value="KAF2135668.1"/>
    <property type="molecule type" value="Genomic_DNA"/>
</dbReference>
<keyword evidence="4 6" id="KW-0472">Membrane</keyword>
<feature type="transmembrane region" description="Helical" evidence="6">
    <location>
        <begin position="1429"/>
        <end position="1449"/>
    </location>
</feature>
<dbReference type="Proteomes" id="UP000799438">
    <property type="component" value="Unassembled WGS sequence"/>
</dbReference>
<proteinExistence type="predicted"/>
<evidence type="ECO:0000313" key="7">
    <source>
        <dbReference type="EMBL" id="KAF2135668.1"/>
    </source>
</evidence>
<dbReference type="InterPro" id="IPR002523">
    <property type="entry name" value="MgTranspt_CorA/ZnTranspt_ZntB"/>
</dbReference>
<dbReference type="OrthoDB" id="5361176at2759"/>
<dbReference type="SUPFAM" id="SSF144083">
    <property type="entry name" value="Magnesium transport protein CorA, transmembrane region"/>
    <property type="match status" value="1"/>
</dbReference>
<evidence type="ECO:0000256" key="6">
    <source>
        <dbReference type="SAM" id="Phobius"/>
    </source>
</evidence>
<evidence type="ECO:0000256" key="2">
    <source>
        <dbReference type="ARBA" id="ARBA00022692"/>
    </source>
</evidence>
<comment type="subcellular location">
    <subcellularLocation>
        <location evidence="1">Membrane</location>
        <topology evidence="1">Multi-pass membrane protein</topology>
    </subcellularLocation>
</comment>
<feature type="region of interest" description="Disordered" evidence="5">
    <location>
        <begin position="1005"/>
        <end position="1026"/>
    </location>
</feature>
<feature type="compositionally biased region" description="Polar residues" evidence="5">
    <location>
        <begin position="1576"/>
        <end position="1588"/>
    </location>
</feature>
<feature type="transmembrane region" description="Helical" evidence="6">
    <location>
        <begin position="1401"/>
        <end position="1422"/>
    </location>
</feature>
<dbReference type="GeneID" id="54302987"/>
<evidence type="ECO:0000313" key="8">
    <source>
        <dbReference type="Proteomes" id="UP000799438"/>
    </source>
</evidence>
<accession>A0A6A6AWN1</accession>
<name>A0A6A6AWN1_9PEZI</name>
<keyword evidence="8" id="KW-1185">Reference proteome</keyword>
<protein>
    <submittedName>
        <fullName evidence="7">Uncharacterized protein</fullName>
    </submittedName>
</protein>
<feature type="region of interest" description="Disordered" evidence="5">
    <location>
        <begin position="1567"/>
        <end position="1592"/>
    </location>
</feature>
<keyword evidence="2 6" id="KW-0812">Transmembrane</keyword>
<dbReference type="RefSeq" id="XP_033391386.1">
    <property type="nucleotide sequence ID" value="XM_033545479.1"/>
</dbReference>
<evidence type="ECO:0000256" key="5">
    <source>
        <dbReference type="SAM" id="MobiDB-lite"/>
    </source>
</evidence>
<evidence type="ECO:0000256" key="4">
    <source>
        <dbReference type="ARBA" id="ARBA00023136"/>
    </source>
</evidence>
<evidence type="ECO:0000256" key="1">
    <source>
        <dbReference type="ARBA" id="ARBA00004141"/>
    </source>
</evidence>
<dbReference type="GO" id="GO:0046873">
    <property type="term" value="F:metal ion transmembrane transporter activity"/>
    <property type="evidence" value="ECO:0007669"/>
    <property type="project" value="InterPro"/>
</dbReference>
<dbReference type="Pfam" id="PF01544">
    <property type="entry name" value="CorA"/>
    <property type="match status" value="1"/>
</dbReference>
<dbReference type="GO" id="GO:0016020">
    <property type="term" value="C:membrane"/>
    <property type="evidence" value="ECO:0007669"/>
    <property type="project" value="UniProtKB-SubCell"/>
</dbReference>
<reference evidence="7" key="1">
    <citation type="journal article" date="2020" name="Stud. Mycol.">
        <title>101 Dothideomycetes genomes: a test case for predicting lifestyles and emergence of pathogens.</title>
        <authorList>
            <person name="Haridas S."/>
            <person name="Albert R."/>
            <person name="Binder M."/>
            <person name="Bloem J."/>
            <person name="Labutti K."/>
            <person name="Salamov A."/>
            <person name="Andreopoulos B."/>
            <person name="Baker S."/>
            <person name="Barry K."/>
            <person name="Bills G."/>
            <person name="Bluhm B."/>
            <person name="Cannon C."/>
            <person name="Castanera R."/>
            <person name="Culley D."/>
            <person name="Daum C."/>
            <person name="Ezra D."/>
            <person name="Gonzalez J."/>
            <person name="Henrissat B."/>
            <person name="Kuo A."/>
            <person name="Liang C."/>
            <person name="Lipzen A."/>
            <person name="Lutzoni F."/>
            <person name="Magnuson J."/>
            <person name="Mondo S."/>
            <person name="Nolan M."/>
            <person name="Ohm R."/>
            <person name="Pangilinan J."/>
            <person name="Park H.-J."/>
            <person name="Ramirez L."/>
            <person name="Alfaro M."/>
            <person name="Sun H."/>
            <person name="Tritt A."/>
            <person name="Yoshinaga Y."/>
            <person name="Zwiers L.-H."/>
            <person name="Turgeon B."/>
            <person name="Goodwin S."/>
            <person name="Spatafora J."/>
            <person name="Crous P."/>
            <person name="Grigoriev I."/>
        </authorList>
    </citation>
    <scope>NUCLEOTIDE SEQUENCE</scope>
    <source>
        <strain evidence="7">CBS 121167</strain>
    </source>
</reference>